<dbReference type="AlphaFoldDB" id="A0AAI9SEA4"/>
<evidence type="ECO:0000256" key="1">
    <source>
        <dbReference type="SAM" id="SignalP"/>
    </source>
</evidence>
<evidence type="ECO:0000313" key="2">
    <source>
        <dbReference type="EMBL" id="KAB7652142.1"/>
    </source>
</evidence>
<dbReference type="Proteomes" id="UP000469462">
    <property type="component" value="Unassembled WGS sequence"/>
</dbReference>
<keyword evidence="1" id="KW-0732">Signal</keyword>
<proteinExistence type="predicted"/>
<dbReference type="RefSeq" id="WP_152156941.1">
    <property type="nucleotide sequence ID" value="NZ_WEHW01000006.1"/>
</dbReference>
<accession>A0AAI9SEA4</accession>
<organism evidence="2 3">
    <name type="scientific">Sutterella seckii</name>
    <dbReference type="NCBI Taxonomy" id="1944635"/>
    <lineage>
        <taxon>Bacteria</taxon>
        <taxon>Pseudomonadati</taxon>
        <taxon>Pseudomonadota</taxon>
        <taxon>Betaproteobacteria</taxon>
        <taxon>Burkholderiales</taxon>
        <taxon>Sutterellaceae</taxon>
        <taxon>Sutterella</taxon>
    </lineage>
</organism>
<sequence>MRYSTISIAVLLASTALFANAAATDSHTISGNVVIDSNNFEKPADDQYNINYYKIENGNQLTFSGSGTTSGNLTVRNDKNDRVNSYFFVTGTGSKIIFSKFSTFNVLTDTKFKHFLSTTIRMIPKKIRLPMIRRHL</sequence>
<feature type="signal peptide" evidence="1">
    <location>
        <begin position="1"/>
        <end position="21"/>
    </location>
</feature>
<evidence type="ECO:0000313" key="3">
    <source>
        <dbReference type="Proteomes" id="UP000469462"/>
    </source>
</evidence>
<gene>
    <name evidence="2" type="ORF">GBM96_03200</name>
</gene>
<comment type="caution">
    <text evidence="2">The sequence shown here is derived from an EMBL/GenBank/DDBJ whole genome shotgun (WGS) entry which is preliminary data.</text>
</comment>
<feature type="chain" id="PRO_5042605920" evidence="1">
    <location>
        <begin position="22"/>
        <end position="136"/>
    </location>
</feature>
<name>A0AAI9SEA4_9BURK</name>
<dbReference type="EMBL" id="WEHW01000006">
    <property type="protein sequence ID" value="KAB7652142.1"/>
    <property type="molecule type" value="Genomic_DNA"/>
</dbReference>
<reference evidence="2 3" key="1">
    <citation type="submission" date="2019-10" db="EMBL/GenBank/DDBJ databases">
        <title>Genome diversity of Sutterella seckii.</title>
        <authorList>
            <person name="Chaplin A.V."/>
            <person name="Sokolova S.R."/>
            <person name="Mosin K.A."/>
            <person name="Ivanova E.L."/>
            <person name="Kochetkova T.O."/>
            <person name="Goltsov A.Y."/>
            <person name="Trofimov D.Y."/>
            <person name="Efimov B.A."/>
        </authorList>
    </citation>
    <scope>NUCLEOTIDE SEQUENCE [LARGE SCALE GENOMIC DNA]</scope>
    <source>
        <strain evidence="2 3">ASD3426</strain>
    </source>
</reference>
<keyword evidence="3" id="KW-1185">Reference proteome</keyword>
<protein>
    <submittedName>
        <fullName evidence="2">Uncharacterized protein</fullName>
    </submittedName>
</protein>